<dbReference type="OrthoDB" id="8879188at2759"/>
<dbReference type="AlphaFoldDB" id="A0A7R8ZZL4"/>
<gene>
    <name evidence="1" type="ORF">DSTB1V02_LOCUS406</name>
</gene>
<dbReference type="EMBL" id="CAJPEV010000028">
    <property type="protein sequence ID" value="CAG0879060.1"/>
    <property type="molecule type" value="Genomic_DNA"/>
</dbReference>
<proteinExistence type="predicted"/>
<dbReference type="EMBL" id="LR899545">
    <property type="protein sequence ID" value="CAD7240382.1"/>
    <property type="molecule type" value="Genomic_DNA"/>
</dbReference>
<dbReference type="Proteomes" id="UP000677054">
    <property type="component" value="Unassembled WGS sequence"/>
</dbReference>
<accession>A0A7R8ZZL4</accession>
<name>A0A7R8ZZL4_9CRUS</name>
<protein>
    <submittedName>
        <fullName evidence="1">Uncharacterized protein</fullName>
    </submittedName>
</protein>
<keyword evidence="2" id="KW-1185">Reference proteome</keyword>
<evidence type="ECO:0000313" key="2">
    <source>
        <dbReference type="Proteomes" id="UP000677054"/>
    </source>
</evidence>
<sequence>MERESAMGNSFRAHFNDYLGSNVTHVANAYSRSKDERLWLCYQTEELELKALQLELKALQISAAASGEPILKADWQKSTKSSWQSIAYRDFVKIRRNNAFCYLTVVTHDNKLLFQNHEVDANRSIIIDSNGTIKPQKYGGPIWEDEGGKNHYPK</sequence>
<organism evidence="1">
    <name type="scientific">Darwinula stevensoni</name>
    <dbReference type="NCBI Taxonomy" id="69355"/>
    <lineage>
        <taxon>Eukaryota</taxon>
        <taxon>Metazoa</taxon>
        <taxon>Ecdysozoa</taxon>
        <taxon>Arthropoda</taxon>
        <taxon>Crustacea</taxon>
        <taxon>Oligostraca</taxon>
        <taxon>Ostracoda</taxon>
        <taxon>Podocopa</taxon>
        <taxon>Podocopida</taxon>
        <taxon>Darwinulocopina</taxon>
        <taxon>Darwinuloidea</taxon>
        <taxon>Darwinulidae</taxon>
        <taxon>Darwinula</taxon>
    </lineage>
</organism>
<reference evidence="1" key="1">
    <citation type="submission" date="2020-11" db="EMBL/GenBank/DDBJ databases">
        <authorList>
            <person name="Tran Van P."/>
        </authorList>
    </citation>
    <scope>NUCLEOTIDE SEQUENCE</scope>
</reference>
<evidence type="ECO:0000313" key="1">
    <source>
        <dbReference type="EMBL" id="CAD7240382.1"/>
    </source>
</evidence>